<accession>A0ABT8TCH8</accession>
<sequence>MDKDTASFIIYIIHKIARRNSLAPSQVYRLLNKTECISKYLVPCYDVLHTMSADAVADNALLWVKNHGEQI</sequence>
<comment type="caution">
    <text evidence="1">The sequence shown here is derived from an EMBL/GenBank/DDBJ whole genome shotgun (WGS) entry which is preliminary data.</text>
</comment>
<evidence type="ECO:0000313" key="2">
    <source>
        <dbReference type="Proteomes" id="UP001171111"/>
    </source>
</evidence>
<dbReference type="EMBL" id="JAULJQ010000010">
    <property type="protein sequence ID" value="MDO2409976.1"/>
    <property type="molecule type" value="Genomic_DNA"/>
</dbReference>
<evidence type="ECO:0000313" key="1">
    <source>
        <dbReference type="EMBL" id="MDO2409976.1"/>
    </source>
</evidence>
<dbReference type="InterPro" id="IPR024269">
    <property type="entry name" value="DUF3791"/>
</dbReference>
<name>A0ABT8TCH8_9BACT</name>
<gene>
    <name evidence="1" type="ORF">Q2362_07755</name>
</gene>
<dbReference type="RefSeq" id="WP_302244742.1">
    <property type="nucleotide sequence ID" value="NZ_JAULJQ010000010.1"/>
</dbReference>
<organism evidence="1 2">
    <name type="scientific">Campylobacter magnus</name>
    <dbReference type="NCBI Taxonomy" id="3026462"/>
    <lineage>
        <taxon>Bacteria</taxon>
        <taxon>Pseudomonadati</taxon>
        <taxon>Campylobacterota</taxon>
        <taxon>Epsilonproteobacteria</taxon>
        <taxon>Campylobacterales</taxon>
        <taxon>Campylobacteraceae</taxon>
        <taxon>Campylobacter</taxon>
    </lineage>
</organism>
<keyword evidence="2" id="KW-1185">Reference proteome</keyword>
<protein>
    <submittedName>
        <fullName evidence="1">DUF3791 domain-containing protein</fullName>
    </submittedName>
</protein>
<dbReference type="Pfam" id="PF12668">
    <property type="entry name" value="DUF3791"/>
    <property type="match status" value="1"/>
</dbReference>
<dbReference type="Proteomes" id="UP001171111">
    <property type="component" value="Unassembled WGS sequence"/>
</dbReference>
<proteinExistence type="predicted"/>
<reference evidence="1 2" key="1">
    <citation type="submission" date="2023-06" db="EMBL/GenBank/DDBJ databases">
        <title>Campylobacter magnum sp. nov., isolated from cecal contents of domestic pigs (Sus scrofa domesticus).</title>
        <authorList>
            <person name="Papic B."/>
            <person name="Gruntar I."/>
        </authorList>
    </citation>
    <scope>NUCLEOTIDE SEQUENCE [LARGE SCALE GENOMIC DNA]</scope>
    <source>
        <strain evidence="2">34484-21</strain>
    </source>
</reference>